<dbReference type="InterPro" id="IPR006575">
    <property type="entry name" value="RWD_dom"/>
</dbReference>
<dbReference type="Proteomes" id="UP001201812">
    <property type="component" value="Unassembled WGS sequence"/>
</dbReference>
<dbReference type="InterPro" id="IPR032378">
    <property type="entry name" value="ZC3H15/TMA46_C"/>
</dbReference>
<dbReference type="Pfam" id="PF16543">
    <property type="entry name" value="DFRP_C"/>
    <property type="match status" value="1"/>
</dbReference>
<keyword evidence="3" id="KW-1185">Reference proteome</keyword>
<evidence type="ECO:0000259" key="1">
    <source>
        <dbReference type="PROSITE" id="PS50908"/>
    </source>
</evidence>
<evidence type="ECO:0000313" key="3">
    <source>
        <dbReference type="Proteomes" id="UP001201812"/>
    </source>
</evidence>
<dbReference type="AlphaFoldDB" id="A0AAD4MZA4"/>
<dbReference type="SMART" id="SM00591">
    <property type="entry name" value="RWD"/>
    <property type="match status" value="1"/>
</dbReference>
<dbReference type="EMBL" id="JAKKPZ010000038">
    <property type="protein sequence ID" value="KAI1707892.1"/>
    <property type="molecule type" value="Genomic_DNA"/>
</dbReference>
<gene>
    <name evidence="2" type="ORF">DdX_12121</name>
</gene>
<dbReference type="InterPro" id="IPR040213">
    <property type="entry name" value="GIR2-like"/>
</dbReference>
<dbReference type="InterPro" id="IPR016135">
    <property type="entry name" value="UBQ-conjugating_enzyme/RWD"/>
</dbReference>
<sequence length="233" mass="26088">MDDAKETQLQEIEALESIYTSELNVISREYPSICLEISVPLPSNAGGESGGACTLQAAFPADYPNVVPDVNISGLDEKLWAESAVNQLLNDLVIVAQENVGMPMVFTLVSELQDIIGRRWEERLTEAEQREQRQKDIDAIAEQERFEVSRVTVEQFMKWKTAFMEEVAARKDAELKAKEALLANRPTGRQLFLRDDSLNISDLQIMNASDVSGVEIDESLFEDDIDISDDDSD</sequence>
<dbReference type="Gene3D" id="6.20.400.10">
    <property type="match status" value="1"/>
</dbReference>
<reference evidence="2" key="1">
    <citation type="submission" date="2022-01" db="EMBL/GenBank/DDBJ databases">
        <title>Genome Sequence Resource for Two Populations of Ditylenchus destructor, the Migratory Endoparasitic Phytonematode.</title>
        <authorList>
            <person name="Zhang H."/>
            <person name="Lin R."/>
            <person name="Xie B."/>
        </authorList>
    </citation>
    <scope>NUCLEOTIDE SEQUENCE</scope>
    <source>
        <strain evidence="2">BazhouSP</strain>
    </source>
</reference>
<dbReference type="Gene3D" id="3.10.110.10">
    <property type="entry name" value="Ubiquitin Conjugating Enzyme"/>
    <property type="match status" value="1"/>
</dbReference>
<proteinExistence type="predicted"/>
<dbReference type="PROSITE" id="PS50908">
    <property type="entry name" value="RWD"/>
    <property type="match status" value="1"/>
</dbReference>
<dbReference type="Pfam" id="PF05773">
    <property type="entry name" value="RWD"/>
    <property type="match status" value="1"/>
</dbReference>
<organism evidence="2 3">
    <name type="scientific">Ditylenchus destructor</name>
    <dbReference type="NCBI Taxonomy" id="166010"/>
    <lineage>
        <taxon>Eukaryota</taxon>
        <taxon>Metazoa</taxon>
        <taxon>Ecdysozoa</taxon>
        <taxon>Nematoda</taxon>
        <taxon>Chromadorea</taxon>
        <taxon>Rhabditida</taxon>
        <taxon>Tylenchina</taxon>
        <taxon>Tylenchomorpha</taxon>
        <taxon>Sphaerularioidea</taxon>
        <taxon>Anguinidae</taxon>
        <taxon>Anguininae</taxon>
        <taxon>Ditylenchus</taxon>
    </lineage>
</organism>
<feature type="domain" description="RWD" evidence="1">
    <location>
        <begin position="10"/>
        <end position="119"/>
    </location>
</feature>
<accession>A0AAD4MZA4</accession>
<dbReference type="PANTHER" id="PTHR12292">
    <property type="entry name" value="RWD DOMAIN-CONTAINING PROTEIN"/>
    <property type="match status" value="1"/>
</dbReference>
<protein>
    <submittedName>
        <fullName evidence="2">RWD domain-containing protein</fullName>
    </submittedName>
</protein>
<comment type="caution">
    <text evidence="2">The sequence shown here is derived from an EMBL/GenBank/DDBJ whole genome shotgun (WGS) entry which is preliminary data.</text>
</comment>
<evidence type="ECO:0000313" key="2">
    <source>
        <dbReference type="EMBL" id="KAI1707892.1"/>
    </source>
</evidence>
<name>A0AAD4MZA4_9BILA</name>
<dbReference type="SUPFAM" id="SSF54495">
    <property type="entry name" value="UBC-like"/>
    <property type="match status" value="1"/>
</dbReference>